<name>A0ABP1RU98_9HEXA</name>
<feature type="signal peptide" evidence="1">
    <location>
        <begin position="1"/>
        <end position="20"/>
    </location>
</feature>
<proteinExistence type="predicted"/>
<comment type="caution">
    <text evidence="2">The sequence shown here is derived from an EMBL/GenBank/DDBJ whole genome shotgun (WGS) entry which is preliminary data.</text>
</comment>
<dbReference type="Proteomes" id="UP001642540">
    <property type="component" value="Unassembled WGS sequence"/>
</dbReference>
<sequence length="176" mass="19892">MLGHFIRILFVASLAPGIIATGDSLMEYYPDARSCLIGVPQNLTKAAEEKMSLKESCLNLLSLKSPDENLFCYKLCILENKVIIRLHEYVDAENMLDVRRNESLDRATINLIEKERAEGRNYSVVADYATQGLLELSGVPQEKVNWVYHIIGANEETKNAVDNLTQRLETCRDLSK</sequence>
<gene>
    <name evidence="2" type="ORF">ODALV1_LOCUS26179</name>
</gene>
<evidence type="ECO:0000313" key="2">
    <source>
        <dbReference type="EMBL" id="CAL8135867.1"/>
    </source>
</evidence>
<reference evidence="2 3" key="1">
    <citation type="submission" date="2024-08" db="EMBL/GenBank/DDBJ databases">
        <authorList>
            <person name="Cucini C."/>
            <person name="Frati F."/>
        </authorList>
    </citation>
    <scope>NUCLEOTIDE SEQUENCE [LARGE SCALE GENOMIC DNA]</scope>
</reference>
<keyword evidence="1" id="KW-0732">Signal</keyword>
<protein>
    <submittedName>
        <fullName evidence="2">Uncharacterized protein</fullName>
    </submittedName>
</protein>
<feature type="chain" id="PRO_5046965826" evidence="1">
    <location>
        <begin position="21"/>
        <end position="176"/>
    </location>
</feature>
<evidence type="ECO:0000256" key="1">
    <source>
        <dbReference type="SAM" id="SignalP"/>
    </source>
</evidence>
<evidence type="ECO:0000313" key="3">
    <source>
        <dbReference type="Proteomes" id="UP001642540"/>
    </source>
</evidence>
<dbReference type="EMBL" id="CAXLJM020000109">
    <property type="protein sequence ID" value="CAL8135867.1"/>
    <property type="molecule type" value="Genomic_DNA"/>
</dbReference>
<accession>A0ABP1RU98</accession>
<keyword evidence="3" id="KW-1185">Reference proteome</keyword>
<organism evidence="2 3">
    <name type="scientific">Orchesella dallaii</name>
    <dbReference type="NCBI Taxonomy" id="48710"/>
    <lineage>
        <taxon>Eukaryota</taxon>
        <taxon>Metazoa</taxon>
        <taxon>Ecdysozoa</taxon>
        <taxon>Arthropoda</taxon>
        <taxon>Hexapoda</taxon>
        <taxon>Collembola</taxon>
        <taxon>Entomobryomorpha</taxon>
        <taxon>Entomobryoidea</taxon>
        <taxon>Orchesellidae</taxon>
        <taxon>Orchesellinae</taxon>
        <taxon>Orchesella</taxon>
    </lineage>
</organism>